<dbReference type="InterPro" id="IPR027806">
    <property type="entry name" value="HARBI1_dom"/>
</dbReference>
<comment type="similarity">
    <text evidence="3">Belongs to the HARBI1 family.</text>
</comment>
<dbReference type="InterPro" id="IPR029016">
    <property type="entry name" value="GAF-like_dom_sf"/>
</dbReference>
<comment type="subcellular location">
    <subcellularLocation>
        <location evidence="2">Nucleus</location>
    </subcellularLocation>
</comment>
<dbReference type="GO" id="GO:0004518">
    <property type="term" value="F:nuclease activity"/>
    <property type="evidence" value="ECO:0007669"/>
    <property type="project" value="UniProtKB-KW"/>
</dbReference>
<evidence type="ECO:0000256" key="1">
    <source>
        <dbReference type="ARBA" id="ARBA00001968"/>
    </source>
</evidence>
<comment type="caution">
    <text evidence="9">The sequence shown here is derived from an EMBL/GenBank/DDBJ whole genome shotgun (WGS) entry which is preliminary data.</text>
</comment>
<evidence type="ECO:0000256" key="5">
    <source>
        <dbReference type="ARBA" id="ARBA00022723"/>
    </source>
</evidence>
<dbReference type="InterPro" id="IPR045249">
    <property type="entry name" value="HARBI1-like"/>
</dbReference>
<reference evidence="9" key="1">
    <citation type="submission" date="2022-03" db="EMBL/GenBank/DDBJ databases">
        <authorList>
            <person name="Sayadi A."/>
        </authorList>
    </citation>
    <scope>NUCLEOTIDE SEQUENCE</scope>
</reference>
<dbReference type="GO" id="GO:0046872">
    <property type="term" value="F:metal ion binding"/>
    <property type="evidence" value="ECO:0007669"/>
    <property type="project" value="UniProtKB-KW"/>
</dbReference>
<keyword evidence="5" id="KW-0479">Metal-binding</keyword>
<accession>A0A9P0Q4U7</accession>
<keyword evidence="10" id="KW-1185">Reference proteome</keyword>
<dbReference type="Pfam" id="PF13359">
    <property type="entry name" value="DDE_Tnp_4"/>
    <property type="match status" value="1"/>
</dbReference>
<proteinExistence type="inferred from homology"/>
<dbReference type="PANTHER" id="PTHR22930:SF269">
    <property type="entry name" value="NUCLEASE HARBI1-LIKE PROTEIN"/>
    <property type="match status" value="1"/>
</dbReference>
<comment type="cofactor">
    <cofactor evidence="1">
        <name>a divalent metal cation</name>
        <dbReference type="ChEBI" id="CHEBI:60240"/>
    </cofactor>
</comment>
<feature type="domain" description="DDE Tnp4" evidence="8">
    <location>
        <begin position="368"/>
        <end position="414"/>
    </location>
</feature>
<dbReference type="Gene3D" id="3.30.450.40">
    <property type="match status" value="1"/>
</dbReference>
<evidence type="ECO:0000256" key="6">
    <source>
        <dbReference type="ARBA" id="ARBA00022801"/>
    </source>
</evidence>
<evidence type="ECO:0000313" key="9">
    <source>
        <dbReference type="EMBL" id="CAH2006327.1"/>
    </source>
</evidence>
<evidence type="ECO:0000256" key="7">
    <source>
        <dbReference type="ARBA" id="ARBA00023242"/>
    </source>
</evidence>
<keyword evidence="4" id="KW-0540">Nuclease</keyword>
<evidence type="ECO:0000256" key="4">
    <source>
        <dbReference type="ARBA" id="ARBA00022722"/>
    </source>
</evidence>
<dbReference type="Proteomes" id="UP001152888">
    <property type="component" value="Unassembled WGS sequence"/>
</dbReference>
<evidence type="ECO:0000259" key="8">
    <source>
        <dbReference type="Pfam" id="PF13359"/>
    </source>
</evidence>
<keyword evidence="6" id="KW-0378">Hydrolase</keyword>
<dbReference type="GO" id="GO:0016787">
    <property type="term" value="F:hydrolase activity"/>
    <property type="evidence" value="ECO:0007669"/>
    <property type="project" value="UniProtKB-KW"/>
</dbReference>
<dbReference type="OrthoDB" id="6762077at2759"/>
<dbReference type="PANTHER" id="PTHR22930">
    <property type="match status" value="1"/>
</dbReference>
<dbReference type="SUPFAM" id="SSF55781">
    <property type="entry name" value="GAF domain-like"/>
    <property type="match status" value="1"/>
</dbReference>
<keyword evidence="7" id="KW-0539">Nucleus</keyword>
<organism evidence="9 10">
    <name type="scientific">Acanthoscelides obtectus</name>
    <name type="common">Bean weevil</name>
    <name type="synonym">Bruchus obtectus</name>
    <dbReference type="NCBI Taxonomy" id="200917"/>
    <lineage>
        <taxon>Eukaryota</taxon>
        <taxon>Metazoa</taxon>
        <taxon>Ecdysozoa</taxon>
        <taxon>Arthropoda</taxon>
        <taxon>Hexapoda</taxon>
        <taxon>Insecta</taxon>
        <taxon>Pterygota</taxon>
        <taxon>Neoptera</taxon>
        <taxon>Endopterygota</taxon>
        <taxon>Coleoptera</taxon>
        <taxon>Polyphaga</taxon>
        <taxon>Cucujiformia</taxon>
        <taxon>Chrysomeloidea</taxon>
        <taxon>Chrysomelidae</taxon>
        <taxon>Bruchinae</taxon>
        <taxon>Bruchini</taxon>
        <taxon>Acanthoscelides</taxon>
    </lineage>
</organism>
<dbReference type="AlphaFoldDB" id="A0A9P0Q4U7"/>
<protein>
    <recommendedName>
        <fullName evidence="8">DDE Tnp4 domain-containing protein</fullName>
    </recommendedName>
</protein>
<sequence>MSKESEEEKHAVFVTPPYCKTKCKDTGLVFEEDEIPLSTLEISDPGHVLRLCENLTDRSTNRLELKINRYLKLETLSEMVFMINLLTVSEEAVINVLYDKILDSPKRTPLADDTIGNIIKYKDECLICAETLDPKIQGLIDEVIPKGSGDLTIVPIVAKEQRTNVPNRYAMCPVYLICFLNSRKDTHYISSLVNETFRYCLAILLNTRECEEERRLKQQCQSLLTVARKLFSHLGDLSDLLKEIMSEARRLTNAERCSLFLLDPDHMHLVAKVFDGVSSAEKSQEVRIAKDQGIAVFYRYLASGNTFTDLQYTFRMGIKTISYIVREVCKAIWSELQIYMKIPSEEEWLMIANNFESASNFPLCLGAVDGKHIRVIKPEESGSMFLNYKHYFSIVLMAVVDSNYNFIFIDVGAYVKECDSAYKYI</sequence>
<evidence type="ECO:0000256" key="2">
    <source>
        <dbReference type="ARBA" id="ARBA00004123"/>
    </source>
</evidence>
<evidence type="ECO:0000313" key="10">
    <source>
        <dbReference type="Proteomes" id="UP001152888"/>
    </source>
</evidence>
<dbReference type="EMBL" id="CAKOFQ010007682">
    <property type="protein sequence ID" value="CAH2006327.1"/>
    <property type="molecule type" value="Genomic_DNA"/>
</dbReference>
<name>A0A9P0Q4U7_ACAOB</name>
<evidence type="ECO:0000256" key="3">
    <source>
        <dbReference type="ARBA" id="ARBA00006958"/>
    </source>
</evidence>
<gene>
    <name evidence="9" type="ORF">ACAOBT_LOCUS29031</name>
</gene>
<dbReference type="GO" id="GO:0005634">
    <property type="term" value="C:nucleus"/>
    <property type="evidence" value="ECO:0007669"/>
    <property type="project" value="UniProtKB-SubCell"/>
</dbReference>